<sequence>MGKSRNSVLFKSSKSSEGRRNCFSVLNQWRPDPAARKEETGIPFVQMDNQFSPRKVPSVCSFRYGLALLLHVCNSIIMSQRTCLSLTMVVMVNSSGPHGAPNTSTEESLDVTKNPVYNWSPKTQGIIFSSISYGTLIIQIPVGYLSEKYSIKKMIGSALLLSSLFSLILPMAAEGGEACIIACRAAQGVSQGSALIAQHAIWVKWAPPLERGRLTSLSLSGVLLGPFIVLLVTGFICQSLGWPMVFYIFGACGCGVSLLWFLLFYDDPKTHPCISVSEKNYILSSLNQQQSSSRTQSLPIKAMIKSLPLWAIVFGSFAFHWTNIMLLYTPTFVDSNLHVNVKENGLLSALPYLFAWSFGILAGHAADFLLSRNILRLNTIRKLFSTLGLFLPPFFGLCLVHLSFSFYSTIVFLILTCSTGSFCMTGVLINALDIAPSYYGFLKGVTNVIGMIGGLISSILCGMMLNENPESGWFKIFFLMAGVNVTSLLFCLIFGKAEIQDWDKDRPEQTRL</sequence>
<evidence type="ECO:0000313" key="8">
    <source>
        <dbReference type="Proteomes" id="UP000823872"/>
    </source>
</evidence>
<feature type="domain" description="Major facilitator superfamily (MFS) profile" evidence="6">
    <location>
        <begin position="60"/>
        <end position="499"/>
    </location>
</feature>
<proteinExistence type="predicted"/>
<keyword evidence="8" id="KW-1185">Reference proteome</keyword>
<accession>A0ABI7YFQ8</accession>
<name>A0ABI7YFQ8_FELCA</name>
<dbReference type="RefSeq" id="XP_003985784.2">
    <property type="nucleotide sequence ID" value="XM_003985735.4"/>
</dbReference>
<dbReference type="CDD" id="cd17318">
    <property type="entry name" value="MFS_SLC17"/>
    <property type="match status" value="1"/>
</dbReference>
<protein>
    <recommendedName>
        <fullName evidence="6">Major facilitator superfamily (MFS) profile domain-containing protein</fullName>
    </recommendedName>
</protein>
<evidence type="ECO:0000256" key="3">
    <source>
        <dbReference type="ARBA" id="ARBA00022989"/>
    </source>
</evidence>
<gene>
    <name evidence="7" type="primary">SLC17A1</name>
</gene>
<evidence type="ECO:0000259" key="6">
    <source>
        <dbReference type="PROSITE" id="PS50850"/>
    </source>
</evidence>
<comment type="subcellular location">
    <subcellularLocation>
        <location evidence="1">Membrane</location>
        <topology evidence="1">Multi-pass membrane protein</topology>
    </subcellularLocation>
</comment>
<keyword evidence="3 5" id="KW-1133">Transmembrane helix</keyword>
<evidence type="ECO:0000313" key="7">
    <source>
        <dbReference type="Ensembl" id="ENSFCTP00005033327.1"/>
    </source>
</evidence>
<dbReference type="Proteomes" id="UP000823872">
    <property type="component" value="Chromosome B2"/>
</dbReference>
<dbReference type="SUPFAM" id="SSF103473">
    <property type="entry name" value="MFS general substrate transporter"/>
    <property type="match status" value="1"/>
</dbReference>
<feature type="transmembrane region" description="Helical" evidence="5">
    <location>
        <begin position="307"/>
        <end position="329"/>
    </location>
</feature>
<organism evidence="7 8">
    <name type="scientific">Felis catus</name>
    <name type="common">Cat</name>
    <name type="synonym">Felis silvestris catus</name>
    <dbReference type="NCBI Taxonomy" id="9685"/>
    <lineage>
        <taxon>Eukaryota</taxon>
        <taxon>Metazoa</taxon>
        <taxon>Chordata</taxon>
        <taxon>Craniata</taxon>
        <taxon>Vertebrata</taxon>
        <taxon>Euteleostomi</taxon>
        <taxon>Mammalia</taxon>
        <taxon>Eutheria</taxon>
        <taxon>Laurasiatheria</taxon>
        <taxon>Carnivora</taxon>
        <taxon>Feliformia</taxon>
        <taxon>Felidae</taxon>
        <taxon>Felinae</taxon>
        <taxon>Felis</taxon>
    </lineage>
</organism>
<feature type="transmembrane region" description="Helical" evidence="5">
    <location>
        <begin position="242"/>
        <end position="265"/>
    </location>
</feature>
<dbReference type="PROSITE" id="PS50850">
    <property type="entry name" value="MFS"/>
    <property type="match status" value="1"/>
</dbReference>
<evidence type="ECO:0000256" key="5">
    <source>
        <dbReference type="SAM" id="Phobius"/>
    </source>
</evidence>
<feature type="transmembrane region" description="Helical" evidence="5">
    <location>
        <begin position="214"/>
        <end position="236"/>
    </location>
</feature>
<feature type="transmembrane region" description="Helical" evidence="5">
    <location>
        <begin position="472"/>
        <end position="494"/>
    </location>
</feature>
<evidence type="ECO:0000256" key="4">
    <source>
        <dbReference type="ARBA" id="ARBA00023136"/>
    </source>
</evidence>
<dbReference type="Ensembl" id="ENSFCTT00005046511.1">
    <property type="protein sequence ID" value="ENSFCTP00005033327.1"/>
    <property type="gene ID" value="ENSFCTG00005016262.1"/>
</dbReference>
<dbReference type="InterPro" id="IPR011701">
    <property type="entry name" value="MFS"/>
</dbReference>
<dbReference type="PANTHER" id="PTHR11662">
    <property type="entry name" value="SOLUTE CARRIER FAMILY 17"/>
    <property type="match status" value="1"/>
</dbReference>
<dbReference type="InterPro" id="IPR050382">
    <property type="entry name" value="MFS_Na/Anion_cotransporter"/>
</dbReference>
<feature type="transmembrane region" description="Helical" evidence="5">
    <location>
        <begin position="383"/>
        <end position="404"/>
    </location>
</feature>
<dbReference type="GeneID" id="101096062"/>
<reference evidence="7" key="3">
    <citation type="submission" date="2025-09" db="UniProtKB">
        <authorList>
            <consortium name="Ensembl"/>
        </authorList>
    </citation>
    <scope>IDENTIFICATION</scope>
    <source>
        <strain evidence="7">breed Abyssinian</strain>
    </source>
</reference>
<feature type="transmembrane region" description="Helical" evidence="5">
    <location>
        <begin position="444"/>
        <end position="466"/>
    </location>
</feature>
<evidence type="ECO:0000256" key="2">
    <source>
        <dbReference type="ARBA" id="ARBA00022692"/>
    </source>
</evidence>
<dbReference type="PANTHER" id="PTHR11662:SF26">
    <property type="entry name" value="SODIUM-DEPENDENT PHOSPHATE TRANSPORT PROTEIN 1"/>
    <property type="match status" value="1"/>
</dbReference>
<dbReference type="InterPro" id="IPR036259">
    <property type="entry name" value="MFS_trans_sf"/>
</dbReference>
<keyword evidence="4 5" id="KW-0472">Membrane</keyword>
<reference evidence="7" key="2">
    <citation type="submission" date="2025-08" db="UniProtKB">
        <authorList>
            <consortium name="Ensembl"/>
        </authorList>
    </citation>
    <scope>IDENTIFICATION</scope>
    <source>
        <strain evidence="7">breed Abyssinian</strain>
    </source>
</reference>
<dbReference type="Gene3D" id="1.20.1250.20">
    <property type="entry name" value="MFS general substrate transporter like domains"/>
    <property type="match status" value="2"/>
</dbReference>
<reference evidence="7 8" key="1">
    <citation type="submission" date="2021-02" db="EMBL/GenBank/DDBJ databases">
        <title>Safari Cat Assemblies.</title>
        <authorList>
            <person name="Bredemeyer K.R."/>
            <person name="Murphy W.J."/>
        </authorList>
    </citation>
    <scope>NUCLEOTIDE SEQUENCE [LARGE SCALE GENOMIC DNA]</scope>
</reference>
<keyword evidence="2 5" id="KW-0812">Transmembrane</keyword>
<dbReference type="Pfam" id="PF07690">
    <property type="entry name" value="MFS_1"/>
    <property type="match status" value="1"/>
</dbReference>
<evidence type="ECO:0000256" key="1">
    <source>
        <dbReference type="ARBA" id="ARBA00004141"/>
    </source>
</evidence>
<dbReference type="InterPro" id="IPR020846">
    <property type="entry name" value="MFS_dom"/>
</dbReference>
<feature type="transmembrane region" description="Helical" evidence="5">
    <location>
        <begin position="349"/>
        <end position="371"/>
    </location>
</feature>
<feature type="transmembrane region" description="Helical" evidence="5">
    <location>
        <begin position="410"/>
        <end position="432"/>
    </location>
</feature>
<feature type="transmembrane region" description="Helical" evidence="5">
    <location>
        <begin position="126"/>
        <end position="145"/>
    </location>
</feature>
<dbReference type="GeneTree" id="ENSGT00940000162346"/>